<dbReference type="EMBL" id="MH590603">
    <property type="protein sequence ID" value="AXH70406.1"/>
    <property type="molecule type" value="Genomic_DNA"/>
</dbReference>
<evidence type="ECO:0000313" key="3">
    <source>
        <dbReference type="Proteomes" id="UP000257597"/>
    </source>
</evidence>
<dbReference type="Proteomes" id="UP000257597">
    <property type="component" value="Segment"/>
</dbReference>
<evidence type="ECO:0000313" key="2">
    <source>
        <dbReference type="EMBL" id="AXH70406.1"/>
    </source>
</evidence>
<name>A0A345MIM5_9CAUD</name>
<proteinExistence type="predicted"/>
<dbReference type="RefSeq" id="YP_009807132.1">
    <property type="nucleotide sequence ID" value="NC_048021.1"/>
</dbReference>
<accession>A0A345MIM5</accession>
<sequence>MARLRSFVFVKDEQNRPVLLGPDTDVPTWALAKITNPRAWLDYNPDVVVIDSEVVDAVTDAIEAADAAEAGALEASQDLAAAHADATEILEEANTELAEEPAEAAERPNDSDSKGEWVAYADARGIDTTGLTKNAIIAAVEAADSEA</sequence>
<reference evidence="3" key="1">
    <citation type="submission" date="2018-07" db="EMBL/GenBank/DDBJ databases">
        <authorList>
            <person name="Quirk P.G."/>
            <person name="Krulwich T.A."/>
        </authorList>
    </citation>
    <scope>NUCLEOTIDE SEQUENCE [LARGE SCALE GENOMIC DNA]</scope>
</reference>
<dbReference type="KEGG" id="vg:54998009"/>
<feature type="compositionally biased region" description="Basic and acidic residues" evidence="1">
    <location>
        <begin position="104"/>
        <end position="115"/>
    </location>
</feature>
<protein>
    <submittedName>
        <fullName evidence="2">Uncharacterized protein</fullName>
    </submittedName>
</protein>
<evidence type="ECO:0000256" key="1">
    <source>
        <dbReference type="SAM" id="MobiDB-lite"/>
    </source>
</evidence>
<organism evidence="2 3">
    <name type="scientific">Gordonia phage Daredevil</name>
    <dbReference type="NCBI Taxonomy" id="2283286"/>
    <lineage>
        <taxon>Viruses</taxon>
        <taxon>Duplodnaviria</taxon>
        <taxon>Heunggongvirae</taxon>
        <taxon>Uroviricota</taxon>
        <taxon>Caudoviricetes</taxon>
        <taxon>Daredevilvirus</taxon>
        <taxon>Daredevilvirus daredevil</taxon>
    </lineage>
</organism>
<gene>
    <name evidence="2" type="primary">18</name>
    <name evidence="2" type="ORF">SEA_DAREDEVIL_18</name>
</gene>
<dbReference type="GeneID" id="54998009"/>
<keyword evidence="3" id="KW-1185">Reference proteome</keyword>
<feature type="region of interest" description="Disordered" evidence="1">
    <location>
        <begin position="96"/>
        <end position="115"/>
    </location>
</feature>